<reference evidence="3 4" key="1">
    <citation type="submission" date="2017-10" db="EMBL/GenBank/DDBJ databases">
        <title>Draft genome of two endophytic bacteria isolated from 'guarana' Paullinia cupana (Mart.) Ducke.</title>
        <authorList>
            <person name="Siqueira K.A."/>
            <person name="Liotti R.G."/>
            <person name="Mendes T.A."/>
            <person name="Soares M.A."/>
        </authorList>
    </citation>
    <scope>NUCLEOTIDE SEQUENCE [LARGE SCALE GENOMIC DNA]</scope>
    <source>
        <strain evidence="3 4">342</strain>
    </source>
</reference>
<protein>
    <submittedName>
        <fullName evidence="3">Uncharacterized protein</fullName>
    </submittedName>
</protein>
<dbReference type="InterPro" id="IPR011006">
    <property type="entry name" value="CheY-like_superfamily"/>
</dbReference>
<evidence type="ECO:0000256" key="1">
    <source>
        <dbReference type="ARBA" id="ARBA00022741"/>
    </source>
</evidence>
<dbReference type="EMBL" id="PDET01000015">
    <property type="protein sequence ID" value="PRD13838.1"/>
    <property type="molecule type" value="Genomic_DNA"/>
</dbReference>
<evidence type="ECO:0000313" key="3">
    <source>
        <dbReference type="EMBL" id="PRD13838.1"/>
    </source>
</evidence>
<keyword evidence="2" id="KW-0067">ATP-binding</keyword>
<dbReference type="SUPFAM" id="SSF52540">
    <property type="entry name" value="P-loop containing nucleoside triphosphate hydrolases"/>
    <property type="match status" value="1"/>
</dbReference>
<dbReference type="GO" id="GO:0005829">
    <property type="term" value="C:cytosol"/>
    <property type="evidence" value="ECO:0007669"/>
    <property type="project" value="TreeGrafter"/>
</dbReference>
<keyword evidence="4" id="KW-1185">Reference proteome</keyword>
<proteinExistence type="predicted"/>
<dbReference type="Gene3D" id="3.40.50.2300">
    <property type="match status" value="1"/>
</dbReference>
<name>A0A2S9I7R7_9GAMM</name>
<dbReference type="PANTHER" id="PTHR43384">
    <property type="entry name" value="SEPTUM SITE-DETERMINING PROTEIN MIND HOMOLOG, CHLOROPLASTIC-RELATED"/>
    <property type="match status" value="1"/>
</dbReference>
<evidence type="ECO:0000256" key="2">
    <source>
        <dbReference type="ARBA" id="ARBA00022840"/>
    </source>
</evidence>
<sequence length="402" mass="42728">MSEATNSAQQEGEEWGTGLVAFIQGSGPQSQLREDLARLKRSDAQVLAGGLSAAAQWCEVNLPPQVLLVDLDGEAWPLPALESLMAMCGPQTRIIALGQGQDIGLYRALLQLGVTEYLVKPCTLDLLSATLAKCDGQQSGPEYARTGRTVAVVGASGGVGTSTVAAGLAQLMSGERHLPVALVDFDRRHGDQLLLQGVSESGGLSAVLESSQLDTRLLQRAMLQVDTRLHLLAQKPDLGPLSEPDADAVLHLGGSLCRMFNQVVWDLPGSFPNGALDVICCADLRIIVTELTVQDARNVKRIIQAIGDESEGQRLMLVHNQSHYAAAAPLTRAQFEALVGRPLDLVLPHAGVGLGQSLSLGALDLAASGPFRQAMRQLVDLACGQRLQPVKKNWLNGLLKRA</sequence>
<comment type="caution">
    <text evidence="3">The sequence shown here is derived from an EMBL/GenBank/DDBJ whole genome shotgun (WGS) entry which is preliminary data.</text>
</comment>
<accession>A0A2S9I7R7</accession>
<dbReference type="GO" id="GO:0051782">
    <property type="term" value="P:negative regulation of cell division"/>
    <property type="evidence" value="ECO:0007669"/>
    <property type="project" value="TreeGrafter"/>
</dbReference>
<dbReference type="GO" id="GO:0009898">
    <property type="term" value="C:cytoplasmic side of plasma membrane"/>
    <property type="evidence" value="ECO:0007669"/>
    <property type="project" value="TreeGrafter"/>
</dbReference>
<dbReference type="InterPro" id="IPR050625">
    <property type="entry name" value="ParA/MinD_ATPase"/>
</dbReference>
<dbReference type="RefSeq" id="WP_105594313.1">
    <property type="nucleotide sequence ID" value="NZ_JAFBFW010000001.1"/>
</dbReference>
<dbReference type="Proteomes" id="UP000239181">
    <property type="component" value="Unassembled WGS sequence"/>
</dbReference>
<keyword evidence="1" id="KW-0547">Nucleotide-binding</keyword>
<dbReference type="AlphaFoldDB" id="A0A2S9I7R7"/>
<organism evidence="3 4">
    <name type="scientific">Pantoea coffeiphila</name>
    <dbReference type="NCBI Taxonomy" id="1465635"/>
    <lineage>
        <taxon>Bacteria</taxon>
        <taxon>Pseudomonadati</taxon>
        <taxon>Pseudomonadota</taxon>
        <taxon>Gammaproteobacteria</taxon>
        <taxon>Enterobacterales</taxon>
        <taxon>Erwiniaceae</taxon>
        <taxon>Pantoea</taxon>
    </lineage>
</organism>
<dbReference type="GO" id="GO:0016887">
    <property type="term" value="F:ATP hydrolysis activity"/>
    <property type="evidence" value="ECO:0007669"/>
    <property type="project" value="TreeGrafter"/>
</dbReference>
<dbReference type="SUPFAM" id="SSF52172">
    <property type="entry name" value="CheY-like"/>
    <property type="match status" value="1"/>
</dbReference>
<gene>
    <name evidence="3" type="ORF">CQW29_19015</name>
</gene>
<evidence type="ECO:0000313" key="4">
    <source>
        <dbReference type="Proteomes" id="UP000239181"/>
    </source>
</evidence>
<dbReference type="GO" id="GO:0005524">
    <property type="term" value="F:ATP binding"/>
    <property type="evidence" value="ECO:0007669"/>
    <property type="project" value="UniProtKB-KW"/>
</dbReference>
<dbReference type="OrthoDB" id="9783172at2"/>
<dbReference type="Gene3D" id="3.40.50.300">
    <property type="entry name" value="P-loop containing nucleotide triphosphate hydrolases"/>
    <property type="match status" value="1"/>
</dbReference>
<dbReference type="PANTHER" id="PTHR43384:SF6">
    <property type="entry name" value="SEPTUM SITE-DETERMINING PROTEIN MIND HOMOLOG, CHLOROPLASTIC"/>
    <property type="match status" value="1"/>
</dbReference>
<dbReference type="InterPro" id="IPR027417">
    <property type="entry name" value="P-loop_NTPase"/>
</dbReference>